<dbReference type="InterPro" id="IPR007484">
    <property type="entry name" value="Peptidase_M28"/>
</dbReference>
<dbReference type="PANTHER" id="PTHR12283:SF6">
    <property type="entry name" value="GLUTAMINYL-PEPTIDE CYCLOTRANSFERASE-RELATED"/>
    <property type="match status" value="1"/>
</dbReference>
<dbReference type="EC" id="2.3.2.5" evidence="3"/>
<name>A0A8W8I4T7_MAGGI</name>
<reference evidence="7" key="1">
    <citation type="submission" date="2022-08" db="UniProtKB">
        <authorList>
            <consortium name="EnsemblMetazoa"/>
        </authorList>
    </citation>
    <scope>IDENTIFICATION</scope>
    <source>
        <strain evidence="7">05x7-T-G4-1.051#20</strain>
    </source>
</reference>
<evidence type="ECO:0000259" key="6">
    <source>
        <dbReference type="Pfam" id="PF04389"/>
    </source>
</evidence>
<sequence>MVLASHYDSKNITDRNGREFIGATDSAVPCAILLDLAIQLNCLFEKAQGEKARDITPQIVFFDGEEAYNTWSATDSIYGARHLAQKWEQENKLQDIDIFVLLDLIGTSDVQFHNFFPQTSNAFELLARKEQHLKKDKLLSDNNRILFNTHPYYGGGIEDDHIPFLHRNVPILHLISAPFPSVWHRMSDDAAHIDYHTTEDFNKVFRVAEEKKRNYDMKGGGESTKAIWEIFQLNLFI</sequence>
<dbReference type="Pfam" id="PF04389">
    <property type="entry name" value="Peptidase_M28"/>
    <property type="match status" value="1"/>
</dbReference>
<evidence type="ECO:0000313" key="7">
    <source>
        <dbReference type="EnsemblMetazoa" id="G12569.7:cds"/>
    </source>
</evidence>
<keyword evidence="8" id="KW-1185">Reference proteome</keyword>
<dbReference type="EnsemblMetazoa" id="G12569.7">
    <property type="protein sequence ID" value="G12569.7:cds"/>
    <property type="gene ID" value="G12569"/>
</dbReference>
<comment type="similarity">
    <text evidence="2">Belongs to the glutaminyl-peptide cyclotransferase family.</text>
</comment>
<keyword evidence="4" id="KW-0808">Transferase</keyword>
<evidence type="ECO:0000256" key="4">
    <source>
        <dbReference type="ARBA" id="ARBA00022679"/>
    </source>
</evidence>
<proteinExistence type="inferred from homology"/>
<evidence type="ECO:0000313" key="8">
    <source>
        <dbReference type="Proteomes" id="UP000005408"/>
    </source>
</evidence>
<dbReference type="Proteomes" id="UP000005408">
    <property type="component" value="Unassembled WGS sequence"/>
</dbReference>
<evidence type="ECO:0000256" key="5">
    <source>
        <dbReference type="ARBA" id="ARBA00023315"/>
    </source>
</evidence>
<comment type="catalytic activity">
    <reaction evidence="1">
        <text>N-terminal L-glutaminyl-[peptide] = N-terminal 5-oxo-L-prolyl-[peptide] + NH4(+)</text>
        <dbReference type="Rhea" id="RHEA:23652"/>
        <dbReference type="Rhea" id="RHEA-COMP:11736"/>
        <dbReference type="Rhea" id="RHEA-COMP:11846"/>
        <dbReference type="ChEBI" id="CHEBI:28938"/>
        <dbReference type="ChEBI" id="CHEBI:64722"/>
        <dbReference type="ChEBI" id="CHEBI:87215"/>
        <dbReference type="EC" id="2.3.2.5"/>
    </reaction>
</comment>
<protein>
    <recommendedName>
        <fullName evidence="3">glutaminyl-peptide cyclotransferase</fullName>
        <ecNumber evidence="3">2.3.2.5</ecNumber>
    </recommendedName>
</protein>
<feature type="domain" description="Peptidase M28" evidence="6">
    <location>
        <begin position="2"/>
        <end position="205"/>
    </location>
</feature>
<dbReference type="PANTHER" id="PTHR12283">
    <property type="entry name" value="GLUTAMINYL-PEPTIDE CYCLOTRANSFERASE"/>
    <property type="match status" value="1"/>
</dbReference>
<evidence type="ECO:0000256" key="3">
    <source>
        <dbReference type="ARBA" id="ARBA00012012"/>
    </source>
</evidence>
<dbReference type="InterPro" id="IPR040234">
    <property type="entry name" value="QC/QCL"/>
</dbReference>
<evidence type="ECO:0000256" key="2">
    <source>
        <dbReference type="ARBA" id="ARBA00006014"/>
    </source>
</evidence>
<dbReference type="GO" id="GO:0016603">
    <property type="term" value="F:glutaminyl-peptide cyclotransferase activity"/>
    <property type="evidence" value="ECO:0007669"/>
    <property type="project" value="UniProtKB-EC"/>
</dbReference>
<dbReference type="Gene3D" id="3.40.630.10">
    <property type="entry name" value="Zn peptidases"/>
    <property type="match status" value="1"/>
</dbReference>
<accession>A0A8W8I4T7</accession>
<evidence type="ECO:0000256" key="1">
    <source>
        <dbReference type="ARBA" id="ARBA00000001"/>
    </source>
</evidence>
<dbReference type="GO" id="GO:0008270">
    <property type="term" value="F:zinc ion binding"/>
    <property type="evidence" value="ECO:0007669"/>
    <property type="project" value="TreeGrafter"/>
</dbReference>
<dbReference type="SUPFAM" id="SSF53187">
    <property type="entry name" value="Zn-dependent exopeptidases"/>
    <property type="match status" value="1"/>
</dbReference>
<organism evidence="7 8">
    <name type="scientific">Magallana gigas</name>
    <name type="common">Pacific oyster</name>
    <name type="synonym">Crassostrea gigas</name>
    <dbReference type="NCBI Taxonomy" id="29159"/>
    <lineage>
        <taxon>Eukaryota</taxon>
        <taxon>Metazoa</taxon>
        <taxon>Spiralia</taxon>
        <taxon>Lophotrochozoa</taxon>
        <taxon>Mollusca</taxon>
        <taxon>Bivalvia</taxon>
        <taxon>Autobranchia</taxon>
        <taxon>Pteriomorphia</taxon>
        <taxon>Ostreida</taxon>
        <taxon>Ostreoidea</taxon>
        <taxon>Ostreidae</taxon>
        <taxon>Magallana</taxon>
    </lineage>
</organism>
<dbReference type="AlphaFoldDB" id="A0A8W8I4T7"/>
<keyword evidence="5" id="KW-0012">Acyltransferase</keyword>